<keyword evidence="2" id="KW-1185">Reference proteome</keyword>
<dbReference type="EMBL" id="VEWJ01000002">
    <property type="protein sequence ID" value="TPF76701.1"/>
    <property type="molecule type" value="Genomic_DNA"/>
</dbReference>
<dbReference type="RefSeq" id="WP_140903913.1">
    <property type="nucleotide sequence ID" value="NZ_JBHTMD010000020.1"/>
</dbReference>
<organism evidence="1 2">
    <name type="scientific">Brucella gallinifaecis</name>
    <dbReference type="NCBI Taxonomy" id="215590"/>
    <lineage>
        <taxon>Bacteria</taxon>
        <taxon>Pseudomonadati</taxon>
        <taxon>Pseudomonadota</taxon>
        <taxon>Alphaproteobacteria</taxon>
        <taxon>Hyphomicrobiales</taxon>
        <taxon>Brucellaceae</taxon>
        <taxon>Brucella/Ochrobactrum group</taxon>
        <taxon>Brucella</taxon>
    </lineage>
</organism>
<comment type="caution">
    <text evidence="1">The sequence shown here is derived from an EMBL/GenBank/DDBJ whole genome shotgun (WGS) entry which is preliminary data.</text>
</comment>
<sequence>MSDRAELLAIFKNHTAAVEAIEGIAGSVGLSCFTLKDQGESGLEVRRLLGRFLEKNCDDEIRLIDYLRGFGSEPPMSDKERRDYRLKRSEDVLDLIDKAIETINDYVHGRAA</sequence>
<proteinExistence type="predicted"/>
<evidence type="ECO:0000313" key="1">
    <source>
        <dbReference type="EMBL" id="TPF76701.1"/>
    </source>
</evidence>
<reference evidence="1 2" key="1">
    <citation type="journal article" date="2003" name="Int. J. Syst. Evol. Microbiol.">
        <title>Towards a standardized format for the description of a novel species (of an established genus): Ochrobactrum gallinifaecis sp. nov.</title>
        <authorList>
            <person name="Kampfer P."/>
            <person name="Buczolits S."/>
            <person name="Albrecht A."/>
            <person name="Busse H.J."/>
            <person name="Stackebrandt E."/>
        </authorList>
    </citation>
    <scope>NUCLEOTIDE SEQUENCE [LARGE SCALE GENOMIC DNA]</scope>
    <source>
        <strain evidence="1 2">ISO 196</strain>
    </source>
</reference>
<gene>
    <name evidence="1" type="ORF">FHY56_04195</name>
</gene>
<dbReference type="AlphaFoldDB" id="A0A502BSS3"/>
<accession>A0A502BSS3</accession>
<dbReference type="Proteomes" id="UP000315388">
    <property type="component" value="Unassembled WGS sequence"/>
</dbReference>
<protein>
    <submittedName>
        <fullName evidence="1">Uncharacterized protein</fullName>
    </submittedName>
</protein>
<evidence type="ECO:0000313" key="2">
    <source>
        <dbReference type="Proteomes" id="UP000315388"/>
    </source>
</evidence>
<dbReference type="OrthoDB" id="9919992at2"/>
<name>A0A502BSS3_9HYPH</name>